<evidence type="ECO:0000256" key="1">
    <source>
        <dbReference type="SAM" id="MobiDB-lite"/>
    </source>
</evidence>
<organism evidence="2 3">
    <name type="scientific">Limosa lapponica baueri</name>
    <dbReference type="NCBI Taxonomy" id="1758121"/>
    <lineage>
        <taxon>Eukaryota</taxon>
        <taxon>Metazoa</taxon>
        <taxon>Chordata</taxon>
        <taxon>Craniata</taxon>
        <taxon>Vertebrata</taxon>
        <taxon>Euteleostomi</taxon>
        <taxon>Archelosauria</taxon>
        <taxon>Archosauria</taxon>
        <taxon>Dinosauria</taxon>
        <taxon>Saurischia</taxon>
        <taxon>Theropoda</taxon>
        <taxon>Coelurosauria</taxon>
        <taxon>Aves</taxon>
        <taxon>Neognathae</taxon>
        <taxon>Neoaves</taxon>
        <taxon>Charadriiformes</taxon>
        <taxon>Scolopacidae</taxon>
        <taxon>Limosa</taxon>
    </lineage>
</organism>
<feature type="compositionally biased region" description="Basic and acidic residues" evidence="1">
    <location>
        <begin position="59"/>
        <end position="69"/>
    </location>
</feature>
<sequence>MAARVASVRRDQGLPHAECIQFHMAPMDPPQDTVETLSDASGAPGIACLRKHKKHRAAAVRERSEKNLREAALQTPSPSRIMQKQISTLQPMENPILQQVDMPLKEATAQGELMLEQAPGRSCGP</sequence>
<evidence type="ECO:0000313" key="2">
    <source>
        <dbReference type="EMBL" id="PKU47875.1"/>
    </source>
</evidence>
<name>A0A2I0UPA2_LIMLA</name>
<feature type="region of interest" description="Disordered" evidence="1">
    <location>
        <begin position="59"/>
        <end position="80"/>
    </location>
</feature>
<protein>
    <submittedName>
        <fullName evidence="2">Uncharacterized protein</fullName>
    </submittedName>
</protein>
<accession>A0A2I0UPA2</accession>
<keyword evidence="3" id="KW-1185">Reference proteome</keyword>
<dbReference type="EMBL" id="KZ505666">
    <property type="protein sequence ID" value="PKU47875.1"/>
    <property type="molecule type" value="Genomic_DNA"/>
</dbReference>
<dbReference type="Proteomes" id="UP000233556">
    <property type="component" value="Unassembled WGS sequence"/>
</dbReference>
<dbReference type="AlphaFoldDB" id="A0A2I0UPA2"/>
<reference evidence="3" key="2">
    <citation type="submission" date="2017-12" db="EMBL/GenBank/DDBJ databases">
        <title>Genome sequence of the Bar-tailed Godwit (Limosa lapponica baueri).</title>
        <authorList>
            <person name="Lima N.C.B."/>
            <person name="Parody-Merino A.M."/>
            <person name="Battley P.F."/>
            <person name="Fidler A.E."/>
            <person name="Prosdocimi F."/>
        </authorList>
    </citation>
    <scope>NUCLEOTIDE SEQUENCE [LARGE SCALE GENOMIC DNA]</scope>
</reference>
<evidence type="ECO:0000313" key="3">
    <source>
        <dbReference type="Proteomes" id="UP000233556"/>
    </source>
</evidence>
<reference evidence="3" key="1">
    <citation type="submission" date="2017-11" db="EMBL/GenBank/DDBJ databases">
        <authorList>
            <person name="Lima N.C."/>
            <person name="Parody-Merino A.M."/>
            <person name="Battley P.F."/>
            <person name="Fidler A.E."/>
            <person name="Prosdocimi F."/>
        </authorList>
    </citation>
    <scope>NUCLEOTIDE SEQUENCE [LARGE SCALE GENOMIC DNA]</scope>
</reference>
<gene>
    <name evidence="2" type="ORF">llap_1791</name>
</gene>
<proteinExistence type="predicted"/>